<accession>A0A814LJM1</accession>
<dbReference type="OrthoDB" id="10045743at2759"/>
<evidence type="ECO:0000256" key="1">
    <source>
        <dbReference type="SAM" id="MobiDB-lite"/>
    </source>
</evidence>
<feature type="region of interest" description="Disordered" evidence="1">
    <location>
        <begin position="211"/>
        <end position="230"/>
    </location>
</feature>
<comment type="caution">
    <text evidence="2">The sequence shown here is derived from an EMBL/GenBank/DDBJ whole genome shotgun (WGS) entry which is preliminary data.</text>
</comment>
<feature type="compositionally biased region" description="Basic and acidic residues" evidence="1">
    <location>
        <begin position="1"/>
        <end position="14"/>
    </location>
</feature>
<dbReference type="Proteomes" id="UP000663882">
    <property type="component" value="Unassembled WGS sequence"/>
</dbReference>
<feature type="compositionally biased region" description="Polar residues" evidence="1">
    <location>
        <begin position="15"/>
        <end position="42"/>
    </location>
</feature>
<gene>
    <name evidence="2" type="ORF">RFH988_LOCUS17520</name>
</gene>
<evidence type="ECO:0000313" key="3">
    <source>
        <dbReference type="Proteomes" id="UP000663882"/>
    </source>
</evidence>
<protein>
    <submittedName>
        <fullName evidence="2">Uncharacterized protein</fullName>
    </submittedName>
</protein>
<organism evidence="2 3">
    <name type="scientific">Rotaria sordida</name>
    <dbReference type="NCBI Taxonomy" id="392033"/>
    <lineage>
        <taxon>Eukaryota</taxon>
        <taxon>Metazoa</taxon>
        <taxon>Spiralia</taxon>
        <taxon>Gnathifera</taxon>
        <taxon>Rotifera</taxon>
        <taxon>Eurotatoria</taxon>
        <taxon>Bdelloidea</taxon>
        <taxon>Philodinida</taxon>
        <taxon>Philodinidae</taxon>
        <taxon>Rotaria</taxon>
    </lineage>
</organism>
<name>A0A814LJM1_9BILA</name>
<feature type="region of interest" description="Disordered" evidence="1">
    <location>
        <begin position="1"/>
        <end position="42"/>
    </location>
</feature>
<dbReference type="EMBL" id="CAJNOO010000940">
    <property type="protein sequence ID" value="CAF1066089.1"/>
    <property type="molecule type" value="Genomic_DNA"/>
</dbReference>
<sequence length="486" mass="55973">MPTYEIPRDYRQDTKGSTTPRSFVDESTQYTPVTEYPSSSAMSSRIKQSASMYRLESRYQPITKGNQQSSQPIFFVEPVVVAQPMLYNIPNAQTTPIFNQSTSSNKQPSIPTFYSINGQSRRLTVDMNTNNLDHSNQVINESPILYSMINRPPSGNQIQESNKQYLQQQPPPPTVYSIVGSAARTSRGVQVSTLDTVQPIPILYTITGDTSTPINTPKENVPPPTVTKPSNDIMMYSLDNETNVPRKQQQQQQQQQPIQPIQPTTLYALVSRPLSPSKKSTTIIPTERINRNVERKPETIHEEIISYPIIKAKQEPQAKESKNPKSQALLIPLNDDEYRTRAKVAHQSPLFYSTPEQTQRNPYTTIQNQPIQLSDYHSPYEYRKQKPYRERKYTNNPLPVVSNNRLERKTKPQLNETRSRIERQQLNVPSKSTSLERYPVNRNARLGLWDAGYQTQTDDEEYVNKYNKKKRNRKTMQPRAPWIPVW</sequence>
<proteinExistence type="predicted"/>
<reference evidence="2" key="1">
    <citation type="submission" date="2021-02" db="EMBL/GenBank/DDBJ databases">
        <authorList>
            <person name="Nowell W R."/>
        </authorList>
    </citation>
    <scope>NUCLEOTIDE SEQUENCE</scope>
</reference>
<evidence type="ECO:0000313" key="2">
    <source>
        <dbReference type="EMBL" id="CAF1066089.1"/>
    </source>
</evidence>
<feature type="region of interest" description="Disordered" evidence="1">
    <location>
        <begin position="412"/>
        <end position="432"/>
    </location>
</feature>
<dbReference type="AlphaFoldDB" id="A0A814LJM1"/>